<dbReference type="AlphaFoldDB" id="A0A8X6WVA1"/>
<feature type="region of interest" description="Disordered" evidence="1">
    <location>
        <begin position="1"/>
        <end position="58"/>
    </location>
</feature>
<reference evidence="2" key="1">
    <citation type="submission" date="2020-08" db="EMBL/GenBank/DDBJ databases">
        <title>Multicomponent nature underlies the extraordinary mechanical properties of spider dragline silk.</title>
        <authorList>
            <person name="Kono N."/>
            <person name="Nakamura H."/>
            <person name="Mori M."/>
            <person name="Yoshida Y."/>
            <person name="Ohtoshi R."/>
            <person name="Malay A.D."/>
            <person name="Moran D.A.P."/>
            <person name="Tomita M."/>
            <person name="Numata K."/>
            <person name="Arakawa K."/>
        </authorList>
    </citation>
    <scope>NUCLEOTIDE SEQUENCE</scope>
</reference>
<protein>
    <submittedName>
        <fullName evidence="2">Uncharacterized protein</fullName>
    </submittedName>
</protein>
<name>A0A8X6WVA1_9ARAC</name>
<gene>
    <name evidence="2" type="ORF">TNIN_438471</name>
</gene>
<evidence type="ECO:0000313" key="2">
    <source>
        <dbReference type="EMBL" id="GFY41232.1"/>
    </source>
</evidence>
<proteinExistence type="predicted"/>
<sequence length="162" mass="17555">MEFNKMNECDAQDKETKITSTPSPMIGEGPPRTDASPQPTLEETKASEPPREQDSPSILEIILGGESSTQMEAEDSVPPVQADRADLIEKWKNNLTGSPPIPAFAPPSYANVAKRGVAKVASVSKLWSCGNCPKKFYTEKGATDHRATCAQPVDNPKEQNVE</sequence>
<comment type="caution">
    <text evidence="2">The sequence shown here is derived from an EMBL/GenBank/DDBJ whole genome shotgun (WGS) entry which is preliminary data.</text>
</comment>
<evidence type="ECO:0000313" key="3">
    <source>
        <dbReference type="Proteomes" id="UP000886998"/>
    </source>
</evidence>
<dbReference type="OrthoDB" id="10547778at2759"/>
<organism evidence="2 3">
    <name type="scientific">Trichonephila inaurata madagascariensis</name>
    <dbReference type="NCBI Taxonomy" id="2747483"/>
    <lineage>
        <taxon>Eukaryota</taxon>
        <taxon>Metazoa</taxon>
        <taxon>Ecdysozoa</taxon>
        <taxon>Arthropoda</taxon>
        <taxon>Chelicerata</taxon>
        <taxon>Arachnida</taxon>
        <taxon>Araneae</taxon>
        <taxon>Araneomorphae</taxon>
        <taxon>Entelegynae</taxon>
        <taxon>Araneoidea</taxon>
        <taxon>Nephilidae</taxon>
        <taxon>Trichonephila</taxon>
        <taxon>Trichonephila inaurata</taxon>
    </lineage>
</organism>
<feature type="region of interest" description="Disordered" evidence="1">
    <location>
        <begin position="142"/>
        <end position="162"/>
    </location>
</feature>
<feature type="compositionally biased region" description="Basic and acidic residues" evidence="1">
    <location>
        <begin position="42"/>
        <end position="54"/>
    </location>
</feature>
<evidence type="ECO:0000256" key="1">
    <source>
        <dbReference type="SAM" id="MobiDB-lite"/>
    </source>
</evidence>
<accession>A0A8X6WVA1</accession>
<keyword evidence="3" id="KW-1185">Reference proteome</keyword>
<dbReference type="Proteomes" id="UP000886998">
    <property type="component" value="Unassembled WGS sequence"/>
</dbReference>
<dbReference type="EMBL" id="BMAV01002362">
    <property type="protein sequence ID" value="GFY41232.1"/>
    <property type="molecule type" value="Genomic_DNA"/>
</dbReference>
<feature type="compositionally biased region" description="Basic and acidic residues" evidence="1">
    <location>
        <begin position="1"/>
        <end position="17"/>
    </location>
</feature>